<name>A0ACC3CYE9_9PEZI</name>
<dbReference type="Proteomes" id="UP001186974">
    <property type="component" value="Unassembled WGS sequence"/>
</dbReference>
<gene>
    <name evidence="1" type="ORF">LTS18_011542</name>
</gene>
<proteinExistence type="predicted"/>
<sequence length="206" mass="21057">MVASWRLAAIAGVLVETITAASIADLPQCAQMAVLQTLLVSKCSPTDTPCICADTTLTNSLQAGILKNCPPPSQQAAALRVAASVCPGAFTVSDTATTTTASSLSSTQPTTTYSTILAPTSFNGTLSVSETGLILTDTKPFTTSVPPSTTTSYIFSGTSTFVSASATGTPSRGERAPLPPPMPFGRVRVGFVVAAMVGMGWIFAEL</sequence>
<evidence type="ECO:0000313" key="2">
    <source>
        <dbReference type="Proteomes" id="UP001186974"/>
    </source>
</evidence>
<comment type="caution">
    <text evidence="1">The sequence shown here is derived from an EMBL/GenBank/DDBJ whole genome shotgun (WGS) entry which is preliminary data.</text>
</comment>
<evidence type="ECO:0000313" key="1">
    <source>
        <dbReference type="EMBL" id="KAK3057272.1"/>
    </source>
</evidence>
<organism evidence="1 2">
    <name type="scientific">Coniosporium uncinatum</name>
    <dbReference type="NCBI Taxonomy" id="93489"/>
    <lineage>
        <taxon>Eukaryota</taxon>
        <taxon>Fungi</taxon>
        <taxon>Dikarya</taxon>
        <taxon>Ascomycota</taxon>
        <taxon>Pezizomycotina</taxon>
        <taxon>Dothideomycetes</taxon>
        <taxon>Dothideomycetes incertae sedis</taxon>
        <taxon>Coniosporium</taxon>
    </lineage>
</organism>
<protein>
    <submittedName>
        <fullName evidence="1">Uncharacterized protein</fullName>
    </submittedName>
</protein>
<reference evidence="1" key="1">
    <citation type="submission" date="2024-09" db="EMBL/GenBank/DDBJ databases">
        <title>Black Yeasts Isolated from many extreme environments.</title>
        <authorList>
            <person name="Coleine C."/>
            <person name="Stajich J.E."/>
            <person name="Selbmann L."/>
        </authorList>
    </citation>
    <scope>NUCLEOTIDE SEQUENCE</scope>
    <source>
        <strain evidence="1">CCFEE 5737</strain>
    </source>
</reference>
<feature type="non-terminal residue" evidence="1">
    <location>
        <position position="206"/>
    </location>
</feature>
<dbReference type="EMBL" id="JAWDJW010009685">
    <property type="protein sequence ID" value="KAK3057272.1"/>
    <property type="molecule type" value="Genomic_DNA"/>
</dbReference>
<keyword evidence="2" id="KW-1185">Reference proteome</keyword>
<accession>A0ACC3CYE9</accession>